<evidence type="ECO:0000313" key="8">
    <source>
        <dbReference type="EMBL" id="MES1920354.1"/>
    </source>
</evidence>
<protein>
    <recommendedName>
        <fullName evidence="2">protein-serine/threonine phosphatase</fullName>
        <ecNumber evidence="2">3.1.3.16</ecNumber>
    </recommendedName>
</protein>
<feature type="domain" description="FCP1 homology" evidence="7">
    <location>
        <begin position="92"/>
        <end position="286"/>
    </location>
</feature>
<organism evidence="8 9">
    <name type="scientific">Bonamia ostreae</name>
    <dbReference type="NCBI Taxonomy" id="126728"/>
    <lineage>
        <taxon>Eukaryota</taxon>
        <taxon>Sar</taxon>
        <taxon>Rhizaria</taxon>
        <taxon>Endomyxa</taxon>
        <taxon>Ascetosporea</taxon>
        <taxon>Haplosporida</taxon>
        <taxon>Bonamia</taxon>
    </lineage>
</organism>
<reference evidence="8 9" key="1">
    <citation type="journal article" date="2024" name="BMC Biol.">
        <title>Comparative genomics of Ascetosporea gives new insight into the evolutionary basis for animal parasitism in Rhizaria.</title>
        <authorList>
            <person name="Hiltunen Thoren M."/>
            <person name="Onut-Brannstrom I."/>
            <person name="Alfjorden A."/>
            <person name="Peckova H."/>
            <person name="Swords F."/>
            <person name="Hooper C."/>
            <person name="Holzer A.S."/>
            <person name="Bass D."/>
            <person name="Burki F."/>
        </authorList>
    </citation>
    <scope>NUCLEOTIDE SEQUENCE [LARGE SCALE GENOMIC DNA]</scope>
    <source>
        <strain evidence="8">20-A016</strain>
    </source>
</reference>
<keyword evidence="3 8" id="KW-0378">Hydrolase</keyword>
<accession>A0ABV2ALM6</accession>
<dbReference type="EC" id="3.1.3.16" evidence="2"/>
<dbReference type="PANTHER" id="PTHR23081:SF36">
    <property type="entry name" value="RNA POLYMERASE II SUBUNIT A C-TERMINAL DOMAIN PHOSPHATASE"/>
    <property type="match status" value="1"/>
</dbReference>
<dbReference type="SMART" id="SM00577">
    <property type="entry name" value="CPDc"/>
    <property type="match status" value="1"/>
</dbReference>
<comment type="subcellular location">
    <subcellularLocation>
        <location evidence="1">Nucleus</location>
    </subcellularLocation>
</comment>
<dbReference type="PANTHER" id="PTHR23081">
    <property type="entry name" value="RNA POLYMERASE II CTD PHOSPHATASE"/>
    <property type="match status" value="1"/>
</dbReference>
<evidence type="ECO:0000313" key="9">
    <source>
        <dbReference type="Proteomes" id="UP001439008"/>
    </source>
</evidence>
<keyword evidence="9" id="KW-1185">Reference proteome</keyword>
<comment type="catalytic activity">
    <reaction evidence="5">
        <text>O-phospho-L-seryl-[protein] + H2O = L-seryl-[protein] + phosphate</text>
        <dbReference type="Rhea" id="RHEA:20629"/>
        <dbReference type="Rhea" id="RHEA-COMP:9863"/>
        <dbReference type="Rhea" id="RHEA-COMP:11604"/>
        <dbReference type="ChEBI" id="CHEBI:15377"/>
        <dbReference type="ChEBI" id="CHEBI:29999"/>
        <dbReference type="ChEBI" id="CHEBI:43474"/>
        <dbReference type="ChEBI" id="CHEBI:83421"/>
        <dbReference type="EC" id="3.1.3.16"/>
    </reaction>
</comment>
<dbReference type="Gene3D" id="3.40.50.1000">
    <property type="entry name" value="HAD superfamily/HAD-like"/>
    <property type="match status" value="1"/>
</dbReference>
<proteinExistence type="predicted"/>
<comment type="catalytic activity">
    <reaction evidence="6">
        <text>O-phospho-L-threonyl-[protein] + H2O = L-threonyl-[protein] + phosphate</text>
        <dbReference type="Rhea" id="RHEA:47004"/>
        <dbReference type="Rhea" id="RHEA-COMP:11060"/>
        <dbReference type="Rhea" id="RHEA-COMP:11605"/>
        <dbReference type="ChEBI" id="CHEBI:15377"/>
        <dbReference type="ChEBI" id="CHEBI:30013"/>
        <dbReference type="ChEBI" id="CHEBI:43474"/>
        <dbReference type="ChEBI" id="CHEBI:61977"/>
        <dbReference type="EC" id="3.1.3.16"/>
    </reaction>
</comment>
<evidence type="ECO:0000256" key="6">
    <source>
        <dbReference type="ARBA" id="ARBA00048336"/>
    </source>
</evidence>
<dbReference type="InterPro" id="IPR036412">
    <property type="entry name" value="HAD-like_sf"/>
</dbReference>
<keyword evidence="4" id="KW-0539">Nucleus</keyword>
<gene>
    <name evidence="8" type="primary">fcp1</name>
    <name evidence="8" type="ORF">MHBO_002032</name>
</gene>
<dbReference type="GO" id="GO:0004722">
    <property type="term" value="F:protein serine/threonine phosphatase activity"/>
    <property type="evidence" value="ECO:0007669"/>
    <property type="project" value="UniProtKB-EC"/>
</dbReference>
<sequence>MAGLSSDPISVILKSPISVRTETSLFIKFSFLVLEDGINTVLVKRRSHDINENAVNSDKKQKPSESPKWNEFADKYQKKCNLGPKKDKKENTKKLRLRLYLDNDETLVSAKMAEIIPSDIREKNWENNVCDYKAKSSSKTAVKLYLKIRDGVLEGLKRLHKLFDIVISSTGEKRYISEVVNILDRDKSLNIEIVAGDQNSPSSNKSVHRSGKVDEKHCLVLDNLLLWDEQHILVESPKFDFWDHASLFAAKKSDNFFPVFESVAVAVYQLIDQDIVSSTEEALKAIKKSVFAGKTFRFLGVPTKKQIITIESLGGRVSESPLWKNDFNVLADKFEMKDIVMQSSDFLPNDAPCVQWNYVRTSLLQLWPAKPESFTLMSLKFFAGDEFSLFDAFPVTAEKRVLRAKNCLLKGSPEPEAAPTTKILSTPKTARNELLNWYSSKFDGNIFEIKESQLKALNKAENKKLLSLYKDNIKALTFLLKNGFDPNTITEEKVFVEKLERTSLL</sequence>
<evidence type="ECO:0000256" key="2">
    <source>
        <dbReference type="ARBA" id="ARBA00013081"/>
    </source>
</evidence>
<evidence type="ECO:0000256" key="4">
    <source>
        <dbReference type="ARBA" id="ARBA00023242"/>
    </source>
</evidence>
<evidence type="ECO:0000256" key="3">
    <source>
        <dbReference type="ARBA" id="ARBA00022801"/>
    </source>
</evidence>
<evidence type="ECO:0000256" key="1">
    <source>
        <dbReference type="ARBA" id="ARBA00004123"/>
    </source>
</evidence>
<dbReference type="SUPFAM" id="SSF56784">
    <property type="entry name" value="HAD-like"/>
    <property type="match status" value="1"/>
</dbReference>
<dbReference type="Proteomes" id="UP001439008">
    <property type="component" value="Unassembled WGS sequence"/>
</dbReference>
<dbReference type="InterPro" id="IPR039189">
    <property type="entry name" value="Fcp1"/>
</dbReference>
<evidence type="ECO:0000259" key="7">
    <source>
        <dbReference type="PROSITE" id="PS50969"/>
    </source>
</evidence>
<evidence type="ECO:0000256" key="5">
    <source>
        <dbReference type="ARBA" id="ARBA00047761"/>
    </source>
</evidence>
<name>A0ABV2ALM6_9EUKA</name>
<dbReference type="EMBL" id="JBDODL010000626">
    <property type="protein sequence ID" value="MES1920354.1"/>
    <property type="molecule type" value="Genomic_DNA"/>
</dbReference>
<dbReference type="Pfam" id="PF03031">
    <property type="entry name" value="NIF"/>
    <property type="match status" value="1"/>
</dbReference>
<dbReference type="InterPro" id="IPR004274">
    <property type="entry name" value="FCP1_dom"/>
</dbReference>
<dbReference type="InterPro" id="IPR023214">
    <property type="entry name" value="HAD_sf"/>
</dbReference>
<comment type="caution">
    <text evidence="8">The sequence shown here is derived from an EMBL/GenBank/DDBJ whole genome shotgun (WGS) entry which is preliminary data.</text>
</comment>
<dbReference type="PROSITE" id="PS50969">
    <property type="entry name" value="FCP1"/>
    <property type="match status" value="1"/>
</dbReference>